<dbReference type="KEGG" id="nta:107829922"/>
<organism evidence="1">
    <name type="scientific">Nicotiana tabacum</name>
    <name type="common">Common tobacco</name>
    <dbReference type="NCBI Taxonomy" id="4097"/>
    <lineage>
        <taxon>Eukaryota</taxon>
        <taxon>Viridiplantae</taxon>
        <taxon>Streptophyta</taxon>
        <taxon>Embryophyta</taxon>
        <taxon>Tracheophyta</taxon>
        <taxon>Spermatophyta</taxon>
        <taxon>Magnoliopsida</taxon>
        <taxon>eudicotyledons</taxon>
        <taxon>Gunneridae</taxon>
        <taxon>Pentapetalae</taxon>
        <taxon>asterids</taxon>
        <taxon>lamiids</taxon>
        <taxon>Solanales</taxon>
        <taxon>Solanaceae</taxon>
        <taxon>Nicotianoideae</taxon>
        <taxon>Nicotianeae</taxon>
        <taxon>Nicotiana</taxon>
    </lineage>
</organism>
<gene>
    <name evidence="1" type="primary">LOC107829922</name>
</gene>
<dbReference type="OrthoDB" id="1932350at2759"/>
<dbReference type="OMA" id="QTMNTML"/>
<protein>
    <submittedName>
        <fullName evidence="1">Uncharacterized protein</fullName>
    </submittedName>
</protein>
<dbReference type="RefSeq" id="XP_016512881.1">
    <property type="nucleotide sequence ID" value="XM_016657395.1"/>
</dbReference>
<dbReference type="PaxDb" id="4097-A0A1S4DHQ1"/>
<name>A0A1S4DHQ1_TOBAC</name>
<dbReference type="STRING" id="4097.A0A1S4DHQ1"/>
<proteinExistence type="predicted"/>
<evidence type="ECO:0000313" key="1">
    <source>
        <dbReference type="RefSeq" id="XP_016512881.1"/>
    </source>
</evidence>
<dbReference type="PANTHER" id="PTHR35109:SF2">
    <property type="entry name" value="LATE EMBRYOGENESIS ABUNDANT PROTEIN"/>
    <property type="match status" value="1"/>
</dbReference>
<dbReference type="AlphaFoldDB" id="A0A1S4DHQ1"/>
<reference evidence="1" key="1">
    <citation type="submission" date="2025-08" db="UniProtKB">
        <authorList>
            <consortium name="RefSeq"/>
        </authorList>
    </citation>
    <scope>IDENTIFICATION</scope>
</reference>
<dbReference type="PANTHER" id="PTHR35109">
    <property type="entry name" value="GLUTAMATE RACEMASE"/>
    <property type="match status" value="1"/>
</dbReference>
<accession>A0A1S4DHQ1</accession>
<sequence length="108" mass="12145">MATAAAGRGAQSMNFMYFKPILRKAYHRKSTSPDMISDTVKLNAEEVKSKGTVMKNHSNNDDNWWVPDDRTGIFYPKGQEKVIEDVPSAAGKATYGDINWFSNHEDCL</sequence>